<dbReference type="EMBL" id="JAXAVW010000046">
    <property type="protein sequence ID" value="MDX8036541.1"/>
    <property type="molecule type" value="Genomic_DNA"/>
</dbReference>
<dbReference type="InterPro" id="IPR043917">
    <property type="entry name" value="DUF5753"/>
</dbReference>
<reference evidence="2 3" key="1">
    <citation type="submission" date="2023-11" db="EMBL/GenBank/DDBJ databases">
        <title>Lentzea sokolovensis, sp. nov., Lentzea kristufkii, sp. nov., and Lentzea miocenensis, sp. nov., rare actinobacteria from Sokolov Coal Basin, Miocene lacustrine sediment, Czech Republic.</title>
        <authorList>
            <person name="Lara A."/>
            <person name="Kotroba L."/>
            <person name="Nouioui I."/>
            <person name="Neumann-Schaal M."/>
            <person name="Mast Y."/>
            <person name="Chronakova A."/>
        </authorList>
    </citation>
    <scope>NUCLEOTIDE SEQUENCE [LARGE SCALE GENOMIC DNA]</scope>
    <source>
        <strain evidence="2 3">BCCO 10_0856</strain>
    </source>
</reference>
<evidence type="ECO:0000313" key="2">
    <source>
        <dbReference type="EMBL" id="MDX8036541.1"/>
    </source>
</evidence>
<name>A0ABU4TEC7_9PSEU</name>
<feature type="domain" description="DUF5753" evidence="1">
    <location>
        <begin position="2"/>
        <end position="102"/>
    </location>
</feature>
<dbReference type="RefSeq" id="WP_319971537.1">
    <property type="nucleotide sequence ID" value="NZ_JAXAVW010000046.1"/>
</dbReference>
<feature type="non-terminal residue" evidence="2">
    <location>
        <position position="1"/>
    </location>
</feature>
<evidence type="ECO:0000313" key="3">
    <source>
        <dbReference type="Proteomes" id="UP001285521"/>
    </source>
</evidence>
<keyword evidence="3" id="KW-1185">Reference proteome</keyword>
<dbReference type="Pfam" id="PF19054">
    <property type="entry name" value="DUF5753"/>
    <property type="match status" value="1"/>
</dbReference>
<protein>
    <submittedName>
        <fullName evidence="2">DUF5753 domain-containing protein</fullName>
    </submittedName>
</protein>
<gene>
    <name evidence="2" type="ORF">SK803_40640</name>
</gene>
<sequence>QALRLPVGGPDVMRSQLTHIHVMLVRQYLTFRIIPTAIGAHSGMSGSFTQLSFDKFEPVVFIESENSGLFLEDKRSLASYADVLKRLDQDALDAEQSRRLITTMLA</sequence>
<accession>A0ABU4TEC7</accession>
<proteinExistence type="predicted"/>
<comment type="caution">
    <text evidence="2">The sequence shown here is derived from an EMBL/GenBank/DDBJ whole genome shotgun (WGS) entry which is preliminary data.</text>
</comment>
<dbReference type="Proteomes" id="UP001285521">
    <property type="component" value="Unassembled WGS sequence"/>
</dbReference>
<evidence type="ECO:0000259" key="1">
    <source>
        <dbReference type="Pfam" id="PF19054"/>
    </source>
</evidence>
<organism evidence="2 3">
    <name type="scientific">Lentzea miocenica</name>
    <dbReference type="NCBI Taxonomy" id="3095431"/>
    <lineage>
        <taxon>Bacteria</taxon>
        <taxon>Bacillati</taxon>
        <taxon>Actinomycetota</taxon>
        <taxon>Actinomycetes</taxon>
        <taxon>Pseudonocardiales</taxon>
        <taxon>Pseudonocardiaceae</taxon>
        <taxon>Lentzea</taxon>
    </lineage>
</organism>